<dbReference type="EMBL" id="UOFC01000011">
    <property type="protein sequence ID" value="VAW44551.1"/>
    <property type="molecule type" value="Genomic_DNA"/>
</dbReference>
<name>A0A3B0VNU4_9ZZZZ</name>
<evidence type="ECO:0000256" key="1">
    <source>
        <dbReference type="SAM" id="Phobius"/>
    </source>
</evidence>
<keyword evidence="1" id="KW-0472">Membrane</keyword>
<sequence>MLLPEIKERGYRFNLALRMGLPIFGLIFALIIHTFINTYESLNSLFYVESVIVLAFSIYFIFHLIYSGFETKITDDVSKVFTREYLYKYLKKELNTNKNYTLILISCDNINEINNRYGIKSGDKVLYEITIWIDKYFKSKGISNFPIGHIKGGDFIIGLKGKSSEYKTILELLNLKSDELKIDDIEV</sequence>
<feature type="non-terminal residue" evidence="3">
    <location>
        <position position="187"/>
    </location>
</feature>
<organism evidence="3">
    <name type="scientific">hydrothermal vent metagenome</name>
    <dbReference type="NCBI Taxonomy" id="652676"/>
    <lineage>
        <taxon>unclassified sequences</taxon>
        <taxon>metagenomes</taxon>
        <taxon>ecological metagenomes</taxon>
    </lineage>
</organism>
<dbReference type="InterPro" id="IPR000160">
    <property type="entry name" value="GGDEF_dom"/>
</dbReference>
<dbReference type="Gene3D" id="3.30.70.270">
    <property type="match status" value="1"/>
</dbReference>
<dbReference type="Pfam" id="PF00990">
    <property type="entry name" value="GGDEF"/>
    <property type="match status" value="1"/>
</dbReference>
<protein>
    <recommendedName>
        <fullName evidence="2">GGDEF domain-containing protein</fullName>
    </recommendedName>
</protein>
<keyword evidence="1" id="KW-0812">Transmembrane</keyword>
<dbReference type="SUPFAM" id="SSF55073">
    <property type="entry name" value="Nucleotide cyclase"/>
    <property type="match status" value="1"/>
</dbReference>
<evidence type="ECO:0000259" key="2">
    <source>
        <dbReference type="PROSITE" id="PS50887"/>
    </source>
</evidence>
<feature type="domain" description="GGDEF" evidence="2">
    <location>
        <begin position="98"/>
        <end position="187"/>
    </location>
</feature>
<keyword evidence="1" id="KW-1133">Transmembrane helix</keyword>
<gene>
    <name evidence="3" type="ORF">MNBD_GAMMA03-2159</name>
</gene>
<dbReference type="InterPro" id="IPR043128">
    <property type="entry name" value="Rev_trsase/Diguanyl_cyclase"/>
</dbReference>
<reference evidence="3" key="1">
    <citation type="submission" date="2018-06" db="EMBL/GenBank/DDBJ databases">
        <authorList>
            <person name="Zhirakovskaya E."/>
        </authorList>
    </citation>
    <scope>NUCLEOTIDE SEQUENCE</scope>
</reference>
<evidence type="ECO:0000313" key="3">
    <source>
        <dbReference type="EMBL" id="VAW44551.1"/>
    </source>
</evidence>
<accession>A0A3B0VNU4</accession>
<proteinExistence type="predicted"/>
<feature type="transmembrane region" description="Helical" evidence="1">
    <location>
        <begin position="21"/>
        <end position="39"/>
    </location>
</feature>
<dbReference type="AlphaFoldDB" id="A0A3B0VNU4"/>
<dbReference type="InterPro" id="IPR029787">
    <property type="entry name" value="Nucleotide_cyclase"/>
</dbReference>
<dbReference type="PROSITE" id="PS50887">
    <property type="entry name" value="GGDEF"/>
    <property type="match status" value="1"/>
</dbReference>
<feature type="transmembrane region" description="Helical" evidence="1">
    <location>
        <begin position="45"/>
        <end position="66"/>
    </location>
</feature>